<dbReference type="RefSeq" id="WP_306708189.1">
    <property type="nucleotide sequence ID" value="NZ_JAUJFI010000086.1"/>
</dbReference>
<reference evidence="2 3" key="1">
    <citation type="submission" date="2023-06" db="EMBL/GenBank/DDBJ databases">
        <title>Azospirillum isscasensis sp.nov, a bacterium isolated from rhizosphere soil of rice.</title>
        <authorList>
            <person name="Wang H."/>
        </authorList>
    </citation>
    <scope>NUCLEOTIDE SEQUENCE [LARGE SCALE GENOMIC DNA]</scope>
    <source>
        <strain evidence="2 3">C340-1</strain>
    </source>
</reference>
<sequence length="960" mass="105046">MTKTRKKLIEVALPLEAINKESAREKSIRHGHPSTLHLWWARRPLAAARAVIFAQMVDDPSSWSDLFPTPEAQQKERDRLFGIIEQLVKWENTTNEAVLEQARAEIWQSWRRACAENADHPRAKELFDRHVLPGFHDPFAGGGALPLEAQRLGLEAHATDLNPVAVLINKAMIEIPPKFAGLPPVNPQSRKELARGGIWNGKGAQGLAEDVRHYGQWMRDEAEKRIGHLYPKIEITAAMAAERPDLKPLVGRQLTVIAWLWARTVKSPNPAFREVDVPLASTFMLSTKPGKEAYVEPVIESGGYRFAVKVGKPRDAEATKNGTVNRRGATCIMSGTPIPFTYLRSEAKAGRMVSRLMAVVAEGERGRVYLSPSEALEAIAKAAKPSWSPEAEICHWPGRTNVVEYGMTTFGDLFTPRQLVALTTFSDLVQEARERIKAEALVAGRPDDGKPLADGGTGATAYADAVAVYLGFIVEKLSESHSSICTWSAAPKNELVVSTFRRQAIPMTWDFGEANPFAESSGSIQKIADAVFRVVGMAFPAKAMGTANQADAATQKQSENNVISTDPPYYDNIGYADLSDFFYVWLRRTLRPVFPTLFSTLAVPKAEELVATPYRHGGRDAAEAFFLTGMTAAMHRLAEQAHPAFAVTIYYAFKQSETASDTGTASTGWETFLDAVIRAGFAISGTWPMRTERDARSIGIGTNALASSIILVCRQRPDNAPTATKREFRNALKAELPAALAHLQRGNIAPVDLAQSAIGPGMAVYTRYTKVLDAEGKPVAVRDALALINEVLDEALAEQEGDFDADTRWALSWFEQVGFNDGAYGDAETLSKAKNTAVSGLMGAGILTSKGGKVRLLRPIDLPAGWNPATDSRLTVWEMVHHLIRVLEADGEAAAARLVAALGSKAEVARELAYRLYTVCERKKRAAEAMSYNGLVQSWPEILRLSREAQPEMPAQGALL</sequence>
<dbReference type="Pfam" id="PF06634">
    <property type="entry name" value="DUF1156"/>
    <property type="match status" value="1"/>
</dbReference>
<name>A0ABU0WJT6_9PROT</name>
<dbReference type="InterPro" id="IPR009537">
    <property type="entry name" value="DUF1156"/>
</dbReference>
<organism evidence="2 3">
    <name type="scientific">Azospirillum isscasi</name>
    <dbReference type="NCBI Taxonomy" id="3053926"/>
    <lineage>
        <taxon>Bacteria</taxon>
        <taxon>Pseudomonadati</taxon>
        <taxon>Pseudomonadota</taxon>
        <taxon>Alphaproteobacteria</taxon>
        <taxon>Rhodospirillales</taxon>
        <taxon>Azospirillaceae</taxon>
        <taxon>Azospirillum</taxon>
    </lineage>
</organism>
<feature type="domain" description="DUF1156" evidence="1">
    <location>
        <begin position="12"/>
        <end position="82"/>
    </location>
</feature>
<dbReference type="EMBL" id="JAUJFI010000086">
    <property type="protein sequence ID" value="MDQ2104425.1"/>
    <property type="molecule type" value="Genomic_DNA"/>
</dbReference>
<gene>
    <name evidence="2" type="ORF">QSG27_17120</name>
</gene>
<evidence type="ECO:0000259" key="1">
    <source>
        <dbReference type="Pfam" id="PF06634"/>
    </source>
</evidence>
<protein>
    <submittedName>
        <fullName evidence="2">DUF1156 domain-containing protein</fullName>
    </submittedName>
</protein>
<proteinExistence type="predicted"/>
<evidence type="ECO:0000313" key="3">
    <source>
        <dbReference type="Proteomes" id="UP001227317"/>
    </source>
</evidence>
<dbReference type="Proteomes" id="UP001227317">
    <property type="component" value="Unassembled WGS sequence"/>
</dbReference>
<comment type="caution">
    <text evidence="2">The sequence shown here is derived from an EMBL/GenBank/DDBJ whole genome shotgun (WGS) entry which is preliminary data.</text>
</comment>
<keyword evidence="3" id="KW-1185">Reference proteome</keyword>
<accession>A0ABU0WJT6</accession>
<evidence type="ECO:0000313" key="2">
    <source>
        <dbReference type="EMBL" id="MDQ2104425.1"/>
    </source>
</evidence>